<dbReference type="InterPro" id="IPR052925">
    <property type="entry name" value="Phage_Integrase-like_Recomb"/>
</dbReference>
<keyword evidence="2 4" id="KW-0238">DNA-binding</keyword>
<dbReference type="CDD" id="cd00799">
    <property type="entry name" value="INT_Cre_C"/>
    <property type="match status" value="1"/>
</dbReference>
<dbReference type="PROSITE" id="PS51900">
    <property type="entry name" value="CB"/>
    <property type="match status" value="1"/>
</dbReference>
<comment type="caution">
    <text evidence="7">The sequence shown here is derived from an EMBL/GenBank/DDBJ whole genome shotgun (WGS) entry which is preliminary data.</text>
</comment>
<dbReference type="GO" id="GO:0006310">
    <property type="term" value="P:DNA recombination"/>
    <property type="evidence" value="ECO:0007669"/>
    <property type="project" value="UniProtKB-KW"/>
</dbReference>
<dbReference type="InterPro" id="IPR002104">
    <property type="entry name" value="Integrase_catalytic"/>
</dbReference>
<evidence type="ECO:0000313" key="8">
    <source>
        <dbReference type="Proteomes" id="UP000289200"/>
    </source>
</evidence>
<accession>A0A3S5CYI9</accession>
<proteinExistence type="predicted"/>
<evidence type="ECO:0000313" key="7">
    <source>
        <dbReference type="EMBL" id="VCU10125.1"/>
    </source>
</evidence>
<dbReference type="PANTHER" id="PTHR34605:SF3">
    <property type="entry name" value="P CELL-TYPE AGGLUTINATION PROTEIN MAP4-LIKE-RELATED"/>
    <property type="match status" value="1"/>
</dbReference>
<dbReference type="GO" id="GO:0015074">
    <property type="term" value="P:DNA integration"/>
    <property type="evidence" value="ECO:0007669"/>
    <property type="project" value="UniProtKB-KW"/>
</dbReference>
<dbReference type="AlphaFoldDB" id="A0A3S5CYI9"/>
<dbReference type="InterPro" id="IPR004107">
    <property type="entry name" value="Integrase_SAM-like_N"/>
</dbReference>
<reference evidence="8" key="1">
    <citation type="submission" date="2018-10" db="EMBL/GenBank/DDBJ databases">
        <authorList>
            <person name="Peiro R."/>
            <person name="Begona"/>
            <person name="Cbmso G."/>
            <person name="Lopez M."/>
            <person name="Gonzalez S."/>
            <person name="Sacristan E."/>
            <person name="Castillo E."/>
        </authorList>
    </citation>
    <scope>NUCLEOTIDE SEQUENCE [LARGE SCALE GENOMIC DNA]</scope>
</reference>
<protein>
    <submittedName>
        <fullName evidence="7">Tyrosine recombinase XerD</fullName>
    </submittedName>
</protein>
<evidence type="ECO:0000256" key="3">
    <source>
        <dbReference type="ARBA" id="ARBA00023172"/>
    </source>
</evidence>
<keyword evidence="1" id="KW-0229">DNA integration</keyword>
<dbReference type="InterPro" id="IPR010998">
    <property type="entry name" value="Integrase_recombinase_N"/>
</dbReference>
<feature type="domain" description="Core-binding (CB)" evidence="6">
    <location>
        <begin position="1"/>
        <end position="70"/>
    </location>
</feature>
<dbReference type="OrthoDB" id="5513193at2"/>
<dbReference type="SUPFAM" id="SSF47823">
    <property type="entry name" value="lambda integrase-like, N-terminal domain"/>
    <property type="match status" value="1"/>
</dbReference>
<dbReference type="InterPro" id="IPR044068">
    <property type="entry name" value="CB"/>
</dbReference>
<dbReference type="PANTHER" id="PTHR34605">
    <property type="entry name" value="PHAGE_INTEGRASE DOMAIN-CONTAINING PROTEIN"/>
    <property type="match status" value="1"/>
</dbReference>
<evidence type="ECO:0000256" key="1">
    <source>
        <dbReference type="ARBA" id="ARBA00022908"/>
    </source>
</evidence>
<gene>
    <name evidence="7" type="primary">xerD_2</name>
    <name evidence="7" type="ORF">RHODGE_RHODGE_03311</name>
</gene>
<evidence type="ECO:0000256" key="4">
    <source>
        <dbReference type="PROSITE-ProRule" id="PRU01248"/>
    </source>
</evidence>
<dbReference type="InterPro" id="IPR011010">
    <property type="entry name" value="DNA_brk_join_enz"/>
</dbReference>
<dbReference type="EMBL" id="UWOC01000161">
    <property type="protein sequence ID" value="VCU10125.1"/>
    <property type="molecule type" value="Genomic_DNA"/>
</dbReference>
<keyword evidence="8" id="KW-1185">Reference proteome</keyword>
<dbReference type="Pfam" id="PF02899">
    <property type="entry name" value="Phage_int_SAM_1"/>
    <property type="match status" value="1"/>
</dbReference>
<evidence type="ECO:0000259" key="5">
    <source>
        <dbReference type="PROSITE" id="PS51898"/>
    </source>
</evidence>
<feature type="domain" description="Tyr recombinase" evidence="5">
    <location>
        <begin position="96"/>
        <end position="292"/>
    </location>
</feature>
<dbReference type="Gene3D" id="1.10.150.130">
    <property type="match status" value="1"/>
</dbReference>
<organism evidence="7 8">
    <name type="scientific">Rhodoplanes serenus</name>
    <dbReference type="NCBI Taxonomy" id="200615"/>
    <lineage>
        <taxon>Bacteria</taxon>
        <taxon>Pseudomonadati</taxon>
        <taxon>Pseudomonadota</taxon>
        <taxon>Alphaproteobacteria</taxon>
        <taxon>Hyphomicrobiales</taxon>
        <taxon>Nitrobacteraceae</taxon>
        <taxon>Rhodoplanes</taxon>
    </lineage>
</organism>
<dbReference type="PROSITE" id="PS51898">
    <property type="entry name" value="TYR_RECOMBINASE"/>
    <property type="match status" value="1"/>
</dbReference>
<dbReference type="Proteomes" id="UP000289200">
    <property type="component" value="Unassembled WGS sequence"/>
</dbReference>
<sequence length="292" mass="31275">MAEKSAATRRAYASDWDHFRAWCSSHAVAPLPAAVETVAAYLASLADARLKASTIMRRTAAIAYAHRLAGSPPPTAAEPTKAVLRGIRRRVGVAVEQKAPATARAITAMLKGIPDTMQGRRDRALLLIGFAAALRRSELVALTASDLERTPDGIIVHIRRSKTDQEGEGHQVAVPLGGKLRPVQALDAWLSAAAITEGPVFRAVNRGGRVAAGRLSEHAVAEIVKRRAAAAGLNPALFSGHSLRAGFVTSALEAGADLLKVMDVTRHREVRTLKAYDRRAKAFRDHAGRKFL</sequence>
<evidence type="ECO:0000259" key="6">
    <source>
        <dbReference type="PROSITE" id="PS51900"/>
    </source>
</evidence>
<dbReference type="GO" id="GO:0003677">
    <property type="term" value="F:DNA binding"/>
    <property type="evidence" value="ECO:0007669"/>
    <property type="project" value="UniProtKB-UniRule"/>
</dbReference>
<name>A0A3S5CYI9_9BRAD</name>
<dbReference type="Pfam" id="PF00589">
    <property type="entry name" value="Phage_integrase"/>
    <property type="match status" value="1"/>
</dbReference>
<keyword evidence="3" id="KW-0233">DNA recombination</keyword>
<dbReference type="RefSeq" id="WP_129610049.1">
    <property type="nucleotide sequence ID" value="NZ_UWOC01000161.1"/>
</dbReference>
<dbReference type="InterPro" id="IPR013762">
    <property type="entry name" value="Integrase-like_cat_sf"/>
</dbReference>
<evidence type="ECO:0000256" key="2">
    <source>
        <dbReference type="ARBA" id="ARBA00023125"/>
    </source>
</evidence>
<dbReference type="SUPFAM" id="SSF56349">
    <property type="entry name" value="DNA breaking-rejoining enzymes"/>
    <property type="match status" value="1"/>
</dbReference>
<dbReference type="Gene3D" id="1.10.443.10">
    <property type="entry name" value="Intergrase catalytic core"/>
    <property type="match status" value="1"/>
</dbReference>